<comment type="caution">
    <text evidence="2">The sequence shown here is derived from an EMBL/GenBank/DDBJ whole genome shotgun (WGS) entry which is preliminary data.</text>
</comment>
<accession>A0ABV4SJP9</accession>
<dbReference type="InterPro" id="IPR008948">
    <property type="entry name" value="L-Aspartase-like"/>
</dbReference>
<evidence type="ECO:0000313" key="3">
    <source>
        <dbReference type="Proteomes" id="UP001571476"/>
    </source>
</evidence>
<gene>
    <name evidence="2" type="ORF">ACEG43_17060</name>
</gene>
<dbReference type="InterPro" id="IPR024083">
    <property type="entry name" value="Fumarase/histidase_N"/>
</dbReference>
<evidence type="ECO:0000256" key="1">
    <source>
        <dbReference type="ARBA" id="ARBA00023239"/>
    </source>
</evidence>
<reference evidence="2 3" key="1">
    <citation type="submission" date="2024-08" db="EMBL/GenBank/DDBJ databases">
        <title>Genome sequence of Streptomyces aureus CACIA-1.46HGO.</title>
        <authorList>
            <person name="Evangelista-Martinez Z."/>
        </authorList>
    </citation>
    <scope>NUCLEOTIDE SEQUENCE [LARGE SCALE GENOMIC DNA]</scope>
    <source>
        <strain evidence="2 3">CACIA-1.46HGO</strain>
    </source>
</reference>
<sequence length="61" mass="6314">MAPLTDRTTLLVLEGTGLTAADVTAVAHARAGVTVARPARDRVAAARESAQRIAARRPVHG</sequence>
<keyword evidence="3" id="KW-1185">Reference proteome</keyword>
<name>A0ABV4SJP9_9ACTN</name>
<protein>
    <submittedName>
        <fullName evidence="2">Uncharacterized protein</fullName>
    </submittedName>
</protein>
<evidence type="ECO:0000313" key="2">
    <source>
        <dbReference type="EMBL" id="MFA3837859.1"/>
    </source>
</evidence>
<proteinExistence type="predicted"/>
<dbReference type="Gene3D" id="1.10.275.10">
    <property type="entry name" value="Fumarase/aspartase (N-terminal domain)"/>
    <property type="match status" value="1"/>
</dbReference>
<keyword evidence="1" id="KW-0456">Lyase</keyword>
<dbReference type="SUPFAM" id="SSF48557">
    <property type="entry name" value="L-aspartase-like"/>
    <property type="match status" value="1"/>
</dbReference>
<dbReference type="RefSeq" id="WP_372563181.1">
    <property type="nucleotide sequence ID" value="NZ_JBGOSP010000007.1"/>
</dbReference>
<organism evidence="2 3">
    <name type="scientific">Streptomyces aureus</name>
    <dbReference type="NCBI Taxonomy" id="193461"/>
    <lineage>
        <taxon>Bacteria</taxon>
        <taxon>Bacillati</taxon>
        <taxon>Actinomycetota</taxon>
        <taxon>Actinomycetes</taxon>
        <taxon>Kitasatosporales</taxon>
        <taxon>Streptomycetaceae</taxon>
        <taxon>Streptomyces</taxon>
    </lineage>
</organism>
<dbReference type="EMBL" id="JBGOSP010000007">
    <property type="protein sequence ID" value="MFA3837859.1"/>
    <property type="molecule type" value="Genomic_DNA"/>
</dbReference>
<dbReference type="Proteomes" id="UP001571476">
    <property type="component" value="Unassembled WGS sequence"/>
</dbReference>